<accession>A0ABU1TWJ3</accession>
<reference evidence="2 3" key="1">
    <citation type="submission" date="2023-07" db="EMBL/GenBank/DDBJ databases">
        <title>Sorghum-associated microbial communities from plants grown in Nebraska, USA.</title>
        <authorList>
            <person name="Schachtman D."/>
        </authorList>
    </citation>
    <scope>NUCLEOTIDE SEQUENCE [LARGE SCALE GENOMIC DNA]</scope>
    <source>
        <strain evidence="2 3">BE211</strain>
    </source>
</reference>
<keyword evidence="1" id="KW-0732">Signal</keyword>
<name>A0ABU1TWJ3_9BACL</name>
<evidence type="ECO:0000313" key="3">
    <source>
        <dbReference type="Proteomes" id="UP001258181"/>
    </source>
</evidence>
<organism evidence="2 3">
    <name type="scientific">Fictibacillus barbaricus</name>
    <dbReference type="NCBI Taxonomy" id="182136"/>
    <lineage>
        <taxon>Bacteria</taxon>
        <taxon>Bacillati</taxon>
        <taxon>Bacillota</taxon>
        <taxon>Bacilli</taxon>
        <taxon>Bacillales</taxon>
        <taxon>Fictibacillaceae</taxon>
        <taxon>Fictibacillus</taxon>
    </lineage>
</organism>
<protein>
    <submittedName>
        <fullName evidence="2">Uncharacterized protein</fullName>
    </submittedName>
</protein>
<keyword evidence="3" id="KW-1185">Reference proteome</keyword>
<dbReference type="RefSeq" id="WP_310256155.1">
    <property type="nucleotide sequence ID" value="NZ_JAVDWA010000001.1"/>
</dbReference>
<sequence>MRKFISVILFCILLGCSATKLEDAISSPDLEKVSILYQDDNDEIVIFLSKNAAGGEMISLNKYTKTGNVYGYDVNGEFAVNIDRDIQDEFLTVSPVGNSSIKVFWGFVFNYQGAETVKYSLEDEAGNILYESSIRINKNHIVIEKLPKGIDSDKVTLRYQVLDHNGKVLVER</sequence>
<dbReference type="Proteomes" id="UP001258181">
    <property type="component" value="Unassembled WGS sequence"/>
</dbReference>
<gene>
    <name evidence="2" type="ORF">J2X07_000531</name>
</gene>
<evidence type="ECO:0000256" key="1">
    <source>
        <dbReference type="SAM" id="SignalP"/>
    </source>
</evidence>
<feature type="chain" id="PRO_5047533159" evidence="1">
    <location>
        <begin position="21"/>
        <end position="172"/>
    </location>
</feature>
<evidence type="ECO:0000313" key="2">
    <source>
        <dbReference type="EMBL" id="MDR7071556.1"/>
    </source>
</evidence>
<feature type="signal peptide" evidence="1">
    <location>
        <begin position="1"/>
        <end position="20"/>
    </location>
</feature>
<comment type="caution">
    <text evidence="2">The sequence shown here is derived from an EMBL/GenBank/DDBJ whole genome shotgun (WGS) entry which is preliminary data.</text>
</comment>
<dbReference type="PROSITE" id="PS51257">
    <property type="entry name" value="PROKAR_LIPOPROTEIN"/>
    <property type="match status" value="1"/>
</dbReference>
<proteinExistence type="predicted"/>
<dbReference type="EMBL" id="JAVDWA010000001">
    <property type="protein sequence ID" value="MDR7071556.1"/>
    <property type="molecule type" value="Genomic_DNA"/>
</dbReference>